<feature type="domain" description="Protein kinase" evidence="15">
    <location>
        <begin position="61"/>
        <end position="312"/>
    </location>
</feature>
<dbReference type="FunFam" id="1.10.510.10:FF:000226">
    <property type="entry name" value="NUAK family SNF1-like kinase 1"/>
    <property type="match status" value="1"/>
</dbReference>
<dbReference type="Proteomes" id="UP001221898">
    <property type="component" value="Unassembled WGS sequence"/>
</dbReference>
<reference evidence="16" key="1">
    <citation type="journal article" date="2023" name="Science">
        <title>Genome structures resolve the early diversification of teleost fishes.</title>
        <authorList>
            <person name="Parey E."/>
            <person name="Louis A."/>
            <person name="Montfort J."/>
            <person name="Bouchez O."/>
            <person name="Roques C."/>
            <person name="Iampietro C."/>
            <person name="Lluch J."/>
            <person name="Castinel A."/>
            <person name="Donnadieu C."/>
            <person name="Desvignes T."/>
            <person name="Floi Bucao C."/>
            <person name="Jouanno E."/>
            <person name="Wen M."/>
            <person name="Mejri S."/>
            <person name="Dirks R."/>
            <person name="Jansen H."/>
            <person name="Henkel C."/>
            <person name="Chen W.J."/>
            <person name="Zahm M."/>
            <person name="Cabau C."/>
            <person name="Klopp C."/>
            <person name="Thompson A.W."/>
            <person name="Robinson-Rechavi M."/>
            <person name="Braasch I."/>
            <person name="Lecointre G."/>
            <person name="Bobe J."/>
            <person name="Postlethwait J.H."/>
            <person name="Berthelot C."/>
            <person name="Roest Crollius H."/>
            <person name="Guiguen Y."/>
        </authorList>
    </citation>
    <scope>NUCLEOTIDE SEQUENCE</scope>
    <source>
        <strain evidence="16">NC1722</strain>
    </source>
</reference>
<evidence type="ECO:0000256" key="13">
    <source>
        <dbReference type="PROSITE-ProRule" id="PRU10141"/>
    </source>
</evidence>
<dbReference type="PANTHER" id="PTHR24346:SF86">
    <property type="entry name" value="NUAK FAMILY SNF1-LIKE KINASE 1"/>
    <property type="match status" value="1"/>
</dbReference>
<dbReference type="AlphaFoldDB" id="A0AAD7T8K2"/>
<evidence type="ECO:0000256" key="8">
    <source>
        <dbReference type="ARBA" id="ARBA00022777"/>
    </source>
</evidence>
<feature type="region of interest" description="Disordered" evidence="14">
    <location>
        <begin position="514"/>
        <end position="535"/>
    </location>
</feature>
<comment type="caution">
    <text evidence="16">The sequence shown here is derived from an EMBL/GenBank/DDBJ whole genome shotgun (WGS) entry which is preliminary data.</text>
</comment>
<evidence type="ECO:0000256" key="9">
    <source>
        <dbReference type="ARBA" id="ARBA00022840"/>
    </source>
</evidence>
<proteinExistence type="inferred from homology"/>
<evidence type="ECO:0000256" key="2">
    <source>
        <dbReference type="ARBA" id="ARBA00006234"/>
    </source>
</evidence>
<dbReference type="GO" id="GO:0050321">
    <property type="term" value="F:tau-protein kinase activity"/>
    <property type="evidence" value="ECO:0007669"/>
    <property type="project" value="TreeGrafter"/>
</dbReference>
<dbReference type="GO" id="GO:0005524">
    <property type="term" value="F:ATP binding"/>
    <property type="evidence" value="ECO:0007669"/>
    <property type="project" value="UniProtKB-UniRule"/>
</dbReference>
<keyword evidence="10" id="KW-0007">Acetylation</keyword>
<dbReference type="InterPro" id="IPR011009">
    <property type="entry name" value="Kinase-like_dom_sf"/>
</dbReference>
<keyword evidence="4" id="KW-0723">Serine/threonine-protein kinase</keyword>
<evidence type="ECO:0000256" key="4">
    <source>
        <dbReference type="ARBA" id="ARBA00022527"/>
    </source>
</evidence>
<dbReference type="Pfam" id="PF00069">
    <property type="entry name" value="Pkinase"/>
    <property type="match status" value="1"/>
</dbReference>
<evidence type="ECO:0000256" key="11">
    <source>
        <dbReference type="ARBA" id="ARBA00047899"/>
    </source>
</evidence>
<dbReference type="EC" id="2.7.11.1" evidence="3"/>
<dbReference type="CDD" id="cd14073">
    <property type="entry name" value="STKc_NUAK"/>
    <property type="match status" value="1"/>
</dbReference>
<evidence type="ECO:0000256" key="14">
    <source>
        <dbReference type="SAM" id="MobiDB-lite"/>
    </source>
</evidence>
<dbReference type="GO" id="GO:0035556">
    <property type="term" value="P:intracellular signal transduction"/>
    <property type="evidence" value="ECO:0007669"/>
    <property type="project" value="TreeGrafter"/>
</dbReference>
<comment type="cofactor">
    <cofactor evidence="1">
        <name>Mg(2+)</name>
        <dbReference type="ChEBI" id="CHEBI:18420"/>
    </cofactor>
</comment>
<feature type="region of interest" description="Disordered" evidence="14">
    <location>
        <begin position="347"/>
        <end position="476"/>
    </location>
</feature>
<evidence type="ECO:0000259" key="15">
    <source>
        <dbReference type="PROSITE" id="PS50011"/>
    </source>
</evidence>
<dbReference type="GO" id="GO:0000226">
    <property type="term" value="P:microtubule cytoskeleton organization"/>
    <property type="evidence" value="ECO:0007669"/>
    <property type="project" value="TreeGrafter"/>
</dbReference>
<dbReference type="PROSITE" id="PS50011">
    <property type="entry name" value="PROTEIN_KINASE_DOM"/>
    <property type="match status" value="1"/>
</dbReference>
<dbReference type="PANTHER" id="PTHR24346">
    <property type="entry name" value="MAP/MICROTUBULE AFFINITY-REGULATING KINASE"/>
    <property type="match status" value="1"/>
</dbReference>
<evidence type="ECO:0000256" key="12">
    <source>
        <dbReference type="ARBA" id="ARBA00048679"/>
    </source>
</evidence>
<evidence type="ECO:0000256" key="5">
    <source>
        <dbReference type="ARBA" id="ARBA00022553"/>
    </source>
</evidence>
<accession>A0AAD7T8K2</accession>
<dbReference type="SMART" id="SM00220">
    <property type="entry name" value="S_TKc"/>
    <property type="match status" value="1"/>
</dbReference>
<comment type="similarity">
    <text evidence="2">Belongs to the protein kinase superfamily. CAMK Ser/Thr protein kinase family. SNF1 subfamily.</text>
</comment>
<keyword evidence="7 13" id="KW-0547">Nucleotide-binding</keyword>
<dbReference type="InterPro" id="IPR017441">
    <property type="entry name" value="Protein_kinase_ATP_BS"/>
</dbReference>
<evidence type="ECO:0000256" key="6">
    <source>
        <dbReference type="ARBA" id="ARBA00022679"/>
    </source>
</evidence>
<organism evidence="16 17">
    <name type="scientific">Aldrovandia affinis</name>
    <dbReference type="NCBI Taxonomy" id="143900"/>
    <lineage>
        <taxon>Eukaryota</taxon>
        <taxon>Metazoa</taxon>
        <taxon>Chordata</taxon>
        <taxon>Craniata</taxon>
        <taxon>Vertebrata</taxon>
        <taxon>Euteleostomi</taxon>
        <taxon>Actinopterygii</taxon>
        <taxon>Neopterygii</taxon>
        <taxon>Teleostei</taxon>
        <taxon>Notacanthiformes</taxon>
        <taxon>Halosauridae</taxon>
        <taxon>Aldrovandia</taxon>
    </lineage>
</organism>
<dbReference type="FunFam" id="3.30.200.20:FF:000042">
    <property type="entry name" value="Aurora kinase A"/>
    <property type="match status" value="1"/>
</dbReference>
<evidence type="ECO:0000256" key="1">
    <source>
        <dbReference type="ARBA" id="ARBA00001946"/>
    </source>
</evidence>
<keyword evidence="6" id="KW-0808">Transferase</keyword>
<dbReference type="Gene3D" id="1.10.510.10">
    <property type="entry name" value="Transferase(Phosphotransferase) domain 1"/>
    <property type="match status" value="1"/>
</dbReference>
<keyword evidence="9 13" id="KW-0067">ATP-binding</keyword>
<dbReference type="InterPro" id="IPR008271">
    <property type="entry name" value="Ser/Thr_kinase_AS"/>
</dbReference>
<keyword evidence="5" id="KW-0597">Phosphoprotein</keyword>
<keyword evidence="17" id="KW-1185">Reference proteome</keyword>
<feature type="binding site" evidence="13">
    <location>
        <position position="94"/>
    </location>
    <ligand>
        <name>ATP</name>
        <dbReference type="ChEBI" id="CHEBI:30616"/>
    </ligand>
</feature>
<gene>
    <name evidence="16" type="ORF">AAFF_G00356180</name>
</gene>
<dbReference type="EMBL" id="JAINUG010000006">
    <property type="protein sequence ID" value="KAJ8416330.1"/>
    <property type="molecule type" value="Genomic_DNA"/>
</dbReference>
<evidence type="ECO:0000256" key="3">
    <source>
        <dbReference type="ARBA" id="ARBA00012513"/>
    </source>
</evidence>
<keyword evidence="8" id="KW-0418">Kinase</keyword>
<name>A0AAD7T8K2_9TELE</name>
<dbReference type="GO" id="GO:0005737">
    <property type="term" value="C:cytoplasm"/>
    <property type="evidence" value="ECO:0007669"/>
    <property type="project" value="TreeGrafter"/>
</dbReference>
<comment type="catalytic activity">
    <reaction evidence="12">
        <text>L-seryl-[protein] + ATP = O-phospho-L-seryl-[protein] + ADP + H(+)</text>
        <dbReference type="Rhea" id="RHEA:17989"/>
        <dbReference type="Rhea" id="RHEA-COMP:9863"/>
        <dbReference type="Rhea" id="RHEA-COMP:11604"/>
        <dbReference type="ChEBI" id="CHEBI:15378"/>
        <dbReference type="ChEBI" id="CHEBI:29999"/>
        <dbReference type="ChEBI" id="CHEBI:30616"/>
        <dbReference type="ChEBI" id="CHEBI:83421"/>
        <dbReference type="ChEBI" id="CHEBI:456216"/>
        <dbReference type="EC" id="2.7.11.1"/>
    </reaction>
</comment>
<dbReference type="InterPro" id="IPR000719">
    <property type="entry name" value="Prot_kinase_dom"/>
</dbReference>
<dbReference type="PROSITE" id="PS00108">
    <property type="entry name" value="PROTEIN_KINASE_ST"/>
    <property type="match status" value="1"/>
</dbReference>
<evidence type="ECO:0000313" key="16">
    <source>
        <dbReference type="EMBL" id="KAJ8416330.1"/>
    </source>
</evidence>
<dbReference type="PROSITE" id="PS00107">
    <property type="entry name" value="PROTEIN_KINASE_ATP"/>
    <property type="match status" value="1"/>
</dbReference>
<evidence type="ECO:0000256" key="7">
    <source>
        <dbReference type="ARBA" id="ARBA00022741"/>
    </source>
</evidence>
<comment type="catalytic activity">
    <reaction evidence="11">
        <text>L-threonyl-[protein] + ATP = O-phospho-L-threonyl-[protein] + ADP + H(+)</text>
        <dbReference type="Rhea" id="RHEA:46608"/>
        <dbReference type="Rhea" id="RHEA-COMP:11060"/>
        <dbReference type="Rhea" id="RHEA-COMP:11605"/>
        <dbReference type="ChEBI" id="CHEBI:15378"/>
        <dbReference type="ChEBI" id="CHEBI:30013"/>
        <dbReference type="ChEBI" id="CHEBI:30616"/>
        <dbReference type="ChEBI" id="CHEBI:61977"/>
        <dbReference type="ChEBI" id="CHEBI:456216"/>
        <dbReference type="EC" id="2.7.11.1"/>
    </reaction>
</comment>
<feature type="compositionally biased region" description="Basic residues" evidence="14">
    <location>
        <begin position="46"/>
        <end position="55"/>
    </location>
</feature>
<evidence type="ECO:0000256" key="10">
    <source>
        <dbReference type="ARBA" id="ARBA00022990"/>
    </source>
</evidence>
<evidence type="ECO:0000313" key="17">
    <source>
        <dbReference type="Proteomes" id="UP001221898"/>
    </source>
</evidence>
<feature type="compositionally biased region" description="Basic and acidic residues" evidence="14">
    <location>
        <begin position="401"/>
        <end position="414"/>
    </location>
</feature>
<protein>
    <recommendedName>
        <fullName evidence="3">non-specific serine/threonine protein kinase</fullName>
        <ecNumber evidence="3">2.7.11.1</ecNumber>
    </recommendedName>
</protein>
<dbReference type="SUPFAM" id="SSF56112">
    <property type="entry name" value="Protein kinase-like (PK-like)"/>
    <property type="match status" value="1"/>
</dbReference>
<feature type="compositionally biased region" description="Polar residues" evidence="14">
    <location>
        <begin position="458"/>
        <end position="468"/>
    </location>
</feature>
<sequence length="609" mass="67837">METECLSPHRPSRYGAEKSWGDQPSPRLPDRPVTDALTPGEGRRGSGVKKHHHKHNLKHRYELLETLGRGTYGKVKKAIERHSGREVAIKSIRKEKIKDEQDMVHIRREIEIMSSLRHPHIISIYEVFENKDKIVIVMEYASKGELYDYISERRRLSERETRHFFRQIVSAVHHCHKNGVVHRDLKLENVLLDENCNIKIADFGLSNLYHKDKLLQTYCGSPLYASPEIVNGRPYRGPEVDSWALGVLLYTLVYGTMPFDGGDHPTLIRQITNGEYREPTQSSDARGLIRWMLMVNPDRRATVEDIANHWWVNWGCKSSVCDCEAQHDTGGSPMLARFIDWQNRADTRSARAGRPEPPLLARQRPKKSKKENSGGPAAHCIGSTEEKAGLKRPKGILKTRPGGDHRSRSFRDLELGVTLLPQEGDSGSSPEHEEEEPALAGGSPPKMMPALPKKGILKNSQQRESGYYSSPERSESSDLLGGAVAFLSRASSPPKRVAGRKGILKRNGKYSAHGAQLASGVATETTPRDADWPPTALRPNIRSCVSAEDLLQMAKFGGLQAAPPLPGGKMCRAGRRGSPGDNGSFSLLGDLDDMTQVYQQALDISSKLT</sequence>
<feature type="region of interest" description="Disordered" evidence="14">
    <location>
        <begin position="1"/>
        <end position="55"/>
    </location>
</feature>